<keyword evidence="5 6" id="KW-0539">Nucleus</keyword>
<dbReference type="InterPro" id="IPR008806">
    <property type="entry name" value="RNA_pol_III_Rpc82_C"/>
</dbReference>
<dbReference type="AlphaFoldDB" id="A0A1I7Z0T5"/>
<evidence type="ECO:0000256" key="2">
    <source>
        <dbReference type="ARBA" id="ARBA00007206"/>
    </source>
</evidence>
<feature type="domain" description="RNA polymerase III Rpc82 C -terminal" evidence="7">
    <location>
        <begin position="201"/>
        <end position="324"/>
    </location>
</feature>
<name>A0A1I7Z0T5_9BILA</name>
<comment type="subcellular location">
    <subcellularLocation>
        <location evidence="1 6">Nucleus</location>
    </subcellularLocation>
</comment>
<evidence type="ECO:0000259" key="9">
    <source>
        <dbReference type="Pfam" id="PF22536"/>
    </source>
</evidence>
<feature type="domain" description="RNA polymerase III subunit RPC82-related helix-turn-helix" evidence="8">
    <location>
        <begin position="24"/>
        <end position="83"/>
    </location>
</feature>
<comment type="function">
    <text evidence="6">DNA-dependent RNA polymerase catalyzes the transcription of DNA into RNA using the four ribonucleoside triphosphates as substrates. Specific core component of RNA polymerase III which synthesizes small RNAs, such as 5S rRNA and tRNAs.</text>
</comment>
<accession>A0A1I7Z0T5</accession>
<evidence type="ECO:0000256" key="3">
    <source>
        <dbReference type="ARBA" id="ARBA00022478"/>
    </source>
</evidence>
<dbReference type="GO" id="GO:0006351">
    <property type="term" value="P:DNA-templated transcription"/>
    <property type="evidence" value="ECO:0007669"/>
    <property type="project" value="InterPro"/>
</dbReference>
<dbReference type="InterPro" id="IPR013197">
    <property type="entry name" value="RNA_pol_III_RPC82-rel_HTH"/>
</dbReference>
<evidence type="ECO:0000256" key="6">
    <source>
        <dbReference type="RuleBase" id="RU367076"/>
    </source>
</evidence>
<evidence type="ECO:0000256" key="1">
    <source>
        <dbReference type="ARBA" id="ARBA00004123"/>
    </source>
</evidence>
<keyword evidence="10" id="KW-1185">Reference proteome</keyword>
<keyword evidence="3 6" id="KW-0240">DNA-directed RNA polymerase</keyword>
<evidence type="ECO:0000256" key="4">
    <source>
        <dbReference type="ARBA" id="ARBA00023163"/>
    </source>
</evidence>
<sequence>MPESCLDSLYFSFPGIFMSSAIVELCAVTIEERFGNGPLAVVRALSKGPLPLPLIVKQLVPNIKLSKIKRSLATLVHFDYVSFTCDGARTVYKLNTATILNCLKVPRVCSNVFGSYGPSADALFREFVMFGKQPYSRAVREASKGAVDEVANIQSIFHSFVDTHLLYRCPAVAYDAYDCPYFEENYERYTIPALLFEDELEERQEKAPDADILWSIDWTRVDRILRDYFVAEAVVLCNIVDPVCEATALAFIKLRQARAEVGALTSWPTATIDIVRATKDNNPGLEKHAVERALRTLHEDSQGIIRRTGESMGGLYVLDYKKAITLMIFKLLQQKGFLEEEQIEKLVMMPKKDTRQLTYALVDAGFVNIRHISKTNDFAPATTYCLFHVNMFSVVSSMLNTTAKSIHNIIVRRLHEEKRYASLLDQKLKLDEVLRKIAESENLSDEEKAQQEEDVRDTYMNNEDRAFLEKYEGAVKKASLTEVLQADTFMMFEQYLTFATLRC</sequence>
<organism evidence="10 11">
    <name type="scientific">Steinernema glaseri</name>
    <dbReference type="NCBI Taxonomy" id="37863"/>
    <lineage>
        <taxon>Eukaryota</taxon>
        <taxon>Metazoa</taxon>
        <taxon>Ecdysozoa</taxon>
        <taxon>Nematoda</taxon>
        <taxon>Chromadorea</taxon>
        <taxon>Rhabditida</taxon>
        <taxon>Tylenchina</taxon>
        <taxon>Panagrolaimomorpha</taxon>
        <taxon>Strongyloidoidea</taxon>
        <taxon>Steinernematidae</taxon>
        <taxon>Steinernema</taxon>
    </lineage>
</organism>
<comment type="similarity">
    <text evidence="2 6">Belongs to the eukaryotic RPC3/POLR3C RNA polymerase subunit family.</text>
</comment>
<dbReference type="PANTHER" id="PTHR12949:SF0">
    <property type="entry name" value="DNA-DIRECTED RNA POLYMERASE III SUBUNIT RPC3"/>
    <property type="match status" value="1"/>
</dbReference>
<evidence type="ECO:0000313" key="11">
    <source>
        <dbReference type="WBParaSite" id="L893_g21772.t1"/>
    </source>
</evidence>
<reference evidence="11" key="1">
    <citation type="submission" date="2016-11" db="UniProtKB">
        <authorList>
            <consortium name="WormBaseParasite"/>
        </authorList>
    </citation>
    <scope>IDENTIFICATION</scope>
</reference>
<dbReference type="Gene3D" id="1.10.10.10">
    <property type="entry name" value="Winged helix-like DNA-binding domain superfamily/Winged helix DNA-binding domain"/>
    <property type="match status" value="3"/>
</dbReference>
<dbReference type="InterPro" id="IPR055207">
    <property type="entry name" value="POLR3C_WHD"/>
</dbReference>
<dbReference type="Pfam" id="PF22536">
    <property type="entry name" value="WHD_POLR3C"/>
    <property type="match status" value="1"/>
</dbReference>
<evidence type="ECO:0000256" key="5">
    <source>
        <dbReference type="ARBA" id="ARBA00023242"/>
    </source>
</evidence>
<dbReference type="InterPro" id="IPR036388">
    <property type="entry name" value="WH-like_DNA-bd_sf"/>
</dbReference>
<dbReference type="Proteomes" id="UP000095287">
    <property type="component" value="Unplaced"/>
</dbReference>
<evidence type="ECO:0000259" key="8">
    <source>
        <dbReference type="Pfam" id="PF08221"/>
    </source>
</evidence>
<dbReference type="GO" id="GO:0003697">
    <property type="term" value="F:single-stranded DNA binding"/>
    <property type="evidence" value="ECO:0007669"/>
    <property type="project" value="UniProtKB-UniRule"/>
</dbReference>
<keyword evidence="4 6" id="KW-0804">Transcription</keyword>
<feature type="domain" description="DNA-directed RNA polymerase III subunit RPC3 winged-helix" evidence="9">
    <location>
        <begin position="328"/>
        <end position="389"/>
    </location>
</feature>
<dbReference type="Gene3D" id="6.10.140.1450">
    <property type="match status" value="1"/>
</dbReference>
<dbReference type="WBParaSite" id="L893_g21772.t1">
    <property type="protein sequence ID" value="L893_g21772.t1"/>
    <property type="gene ID" value="L893_g21772"/>
</dbReference>
<dbReference type="GO" id="GO:0005666">
    <property type="term" value="C:RNA polymerase III complex"/>
    <property type="evidence" value="ECO:0007669"/>
    <property type="project" value="UniProtKB-UniRule"/>
</dbReference>
<comment type="subunit">
    <text evidence="6">Component of the RNA polymerase III (Pol III) complex consisting of 17 subunits.</text>
</comment>
<dbReference type="InterPro" id="IPR039748">
    <property type="entry name" value="RPC3"/>
</dbReference>
<dbReference type="Pfam" id="PF08221">
    <property type="entry name" value="HTH_9"/>
    <property type="match status" value="1"/>
</dbReference>
<dbReference type="Pfam" id="PF05645">
    <property type="entry name" value="RNA_pol_Rpc82"/>
    <property type="match status" value="1"/>
</dbReference>
<dbReference type="PANTHER" id="PTHR12949">
    <property type="entry name" value="RNA POLYMERASE III DNA DIRECTED -RELATED"/>
    <property type="match status" value="1"/>
</dbReference>
<proteinExistence type="inferred from homology"/>
<evidence type="ECO:0000259" key="7">
    <source>
        <dbReference type="Pfam" id="PF05645"/>
    </source>
</evidence>
<protein>
    <recommendedName>
        <fullName evidence="6">DNA-directed RNA polymerase III subunit RPC3</fullName>
        <shortName evidence="6">RNA polymerase III subunit C3</shortName>
    </recommendedName>
</protein>
<evidence type="ECO:0000313" key="10">
    <source>
        <dbReference type="Proteomes" id="UP000095287"/>
    </source>
</evidence>